<proteinExistence type="predicted"/>
<sequence>MLSNDGVISSSTFLSTDFPIIGDSQTNLSATNDQSREESPPPDILQSNSNDETGSQNGEDQNFGPDLSATLQTFLSCISSVGNNTQAELDNYNLWKQLIQGSEFPGLNPGNMSEKEGSIFGEGIFPDSLVNSNGALSSLERSQTPVSTKQALASSKVLKVPLDGSFPRPLDITQPAKSWWRYYEKQTTTNTAMCLTCGQTFNRGPKQSTTSLCHHLKMYHRELFIIVQQAKDQDQLNGTDRPKKASSSSRKRPSDVAFISGVPSPSGEIEESCGSLKTSKHVLRLIDIVKQYPEIYDPKAPQRNTDPGDPNSKAEVWLEVASQMGNGVTAEAAKKRWFMTRDRYRKELKIAIRDNFLYIPKWPYFKEMSFLNEYLMNDNRIVPPGQQNRPELSLEKMQSSLSEPPILKPEIMDWSILNQNDSNGSGGSNFSNASALDPSNADPNALLNSFLQAACAHSRNSSHESSEERHSNFNESQNVSLAFSHDACGLLKDGIKQEPSPQSAFELSLQQIVQSAQSASASSGPTNDAQPKPQNLPQKPVISSKNGSESKNLNSTSPATKPVLTMPTSDQTSSFDWINDEDMLFGRIVALRLKNMHGSKKFAMKVAIEQLFDAQENPSTSAEP</sequence>
<evidence type="ECO:0000259" key="2">
    <source>
        <dbReference type="PROSITE" id="PS51029"/>
    </source>
</evidence>
<feature type="region of interest" description="Disordered" evidence="1">
    <location>
        <begin position="234"/>
        <end position="273"/>
    </location>
</feature>
<dbReference type="AlphaFoldDB" id="A0AAD4MRS1"/>
<dbReference type="Proteomes" id="UP001201812">
    <property type="component" value="Unassembled WGS sequence"/>
</dbReference>
<reference evidence="3" key="1">
    <citation type="submission" date="2022-01" db="EMBL/GenBank/DDBJ databases">
        <title>Genome Sequence Resource for Two Populations of Ditylenchus destructor, the Migratory Endoparasitic Phytonematode.</title>
        <authorList>
            <person name="Zhang H."/>
            <person name="Lin R."/>
            <person name="Xie B."/>
        </authorList>
    </citation>
    <scope>NUCLEOTIDE SEQUENCE</scope>
    <source>
        <strain evidence="3">BazhouSP</strain>
    </source>
</reference>
<feature type="compositionally biased region" description="Polar residues" evidence="1">
    <location>
        <begin position="45"/>
        <end position="60"/>
    </location>
</feature>
<gene>
    <name evidence="3" type="ORF">DdX_14664</name>
</gene>
<name>A0AAD4MRS1_9BILA</name>
<dbReference type="PANTHER" id="PTHR12243">
    <property type="entry name" value="MADF DOMAIN TRANSCRIPTION FACTOR"/>
    <property type="match status" value="1"/>
</dbReference>
<evidence type="ECO:0000256" key="1">
    <source>
        <dbReference type="SAM" id="MobiDB-lite"/>
    </source>
</evidence>
<feature type="region of interest" description="Disordered" evidence="1">
    <location>
        <begin position="24"/>
        <end position="66"/>
    </location>
</feature>
<dbReference type="GO" id="GO:0005634">
    <property type="term" value="C:nucleus"/>
    <property type="evidence" value="ECO:0007669"/>
    <property type="project" value="TreeGrafter"/>
</dbReference>
<evidence type="ECO:0000313" key="3">
    <source>
        <dbReference type="EMBL" id="KAI1703825.1"/>
    </source>
</evidence>
<comment type="caution">
    <text evidence="3">The sequence shown here is derived from an EMBL/GenBank/DDBJ whole genome shotgun (WGS) entry which is preliminary data.</text>
</comment>
<feature type="compositionally biased region" description="Polar residues" evidence="1">
    <location>
        <begin position="24"/>
        <end position="33"/>
    </location>
</feature>
<dbReference type="SMART" id="SM00614">
    <property type="entry name" value="ZnF_BED"/>
    <property type="match status" value="1"/>
</dbReference>
<dbReference type="SUPFAM" id="SSF57667">
    <property type="entry name" value="beta-beta-alpha zinc fingers"/>
    <property type="match status" value="1"/>
</dbReference>
<dbReference type="EMBL" id="JAKKPZ010000076">
    <property type="protein sequence ID" value="KAI1703825.1"/>
    <property type="molecule type" value="Genomic_DNA"/>
</dbReference>
<protein>
    <submittedName>
        <fullName evidence="3">Alcohol dehydrogenase transcription factor myb/SANT-like domain-containing protein</fullName>
    </submittedName>
</protein>
<dbReference type="GO" id="GO:0005667">
    <property type="term" value="C:transcription regulator complex"/>
    <property type="evidence" value="ECO:0007669"/>
    <property type="project" value="TreeGrafter"/>
</dbReference>
<feature type="region of interest" description="Disordered" evidence="1">
    <location>
        <begin position="516"/>
        <end position="571"/>
    </location>
</feature>
<keyword evidence="4" id="KW-1185">Reference proteome</keyword>
<dbReference type="PROSITE" id="PS51029">
    <property type="entry name" value="MADF"/>
    <property type="match status" value="1"/>
</dbReference>
<dbReference type="PANTHER" id="PTHR12243:SF60">
    <property type="entry name" value="SI:CH211-15D5.12-RELATED"/>
    <property type="match status" value="1"/>
</dbReference>
<dbReference type="SMART" id="SM00595">
    <property type="entry name" value="MADF"/>
    <property type="match status" value="1"/>
</dbReference>
<evidence type="ECO:0000313" key="4">
    <source>
        <dbReference type="Proteomes" id="UP001201812"/>
    </source>
</evidence>
<dbReference type="InterPro" id="IPR036236">
    <property type="entry name" value="Znf_C2H2_sf"/>
</dbReference>
<feature type="domain" description="MADF" evidence="2">
    <location>
        <begin position="284"/>
        <end position="376"/>
    </location>
</feature>
<accession>A0AAD4MRS1</accession>
<dbReference type="GO" id="GO:0006357">
    <property type="term" value="P:regulation of transcription by RNA polymerase II"/>
    <property type="evidence" value="ECO:0007669"/>
    <property type="project" value="TreeGrafter"/>
</dbReference>
<feature type="compositionally biased region" description="Polar residues" evidence="1">
    <location>
        <begin position="524"/>
        <end position="559"/>
    </location>
</feature>
<dbReference type="InterPro" id="IPR039353">
    <property type="entry name" value="TF_Adf1"/>
</dbReference>
<dbReference type="InterPro" id="IPR006578">
    <property type="entry name" value="MADF-dom"/>
</dbReference>
<dbReference type="Pfam" id="PF10545">
    <property type="entry name" value="MADF_DNA_bdg"/>
    <property type="match status" value="1"/>
</dbReference>
<organism evidence="3 4">
    <name type="scientific">Ditylenchus destructor</name>
    <dbReference type="NCBI Taxonomy" id="166010"/>
    <lineage>
        <taxon>Eukaryota</taxon>
        <taxon>Metazoa</taxon>
        <taxon>Ecdysozoa</taxon>
        <taxon>Nematoda</taxon>
        <taxon>Chromadorea</taxon>
        <taxon>Rhabditida</taxon>
        <taxon>Tylenchina</taxon>
        <taxon>Tylenchomorpha</taxon>
        <taxon>Sphaerularioidea</taxon>
        <taxon>Anguinidae</taxon>
        <taxon>Anguininae</taxon>
        <taxon>Ditylenchus</taxon>
    </lineage>
</organism>